<feature type="region of interest" description="Disordered" evidence="1">
    <location>
        <begin position="56"/>
        <end position="85"/>
    </location>
</feature>
<dbReference type="EMBL" id="BAAAGS010000088">
    <property type="protein sequence ID" value="GAA0560766.1"/>
    <property type="molecule type" value="Genomic_DNA"/>
</dbReference>
<keyword evidence="3" id="KW-1185">Reference proteome</keyword>
<protein>
    <submittedName>
        <fullName evidence="2">Uncharacterized protein</fullName>
    </submittedName>
</protein>
<reference evidence="2 3" key="1">
    <citation type="journal article" date="2019" name="Int. J. Syst. Evol. Microbiol.">
        <title>The Global Catalogue of Microorganisms (GCM) 10K type strain sequencing project: providing services to taxonomists for standard genome sequencing and annotation.</title>
        <authorList>
            <consortium name="The Broad Institute Genomics Platform"/>
            <consortium name="The Broad Institute Genome Sequencing Center for Infectious Disease"/>
            <person name="Wu L."/>
            <person name="Ma J."/>
        </authorList>
    </citation>
    <scope>NUCLEOTIDE SEQUENCE [LARGE SCALE GENOMIC DNA]</scope>
    <source>
        <strain evidence="2 3">JCM 10303</strain>
    </source>
</reference>
<feature type="region of interest" description="Disordered" evidence="1">
    <location>
        <begin position="1"/>
        <end position="23"/>
    </location>
</feature>
<evidence type="ECO:0000256" key="1">
    <source>
        <dbReference type="SAM" id="MobiDB-lite"/>
    </source>
</evidence>
<organism evidence="2 3">
    <name type="scientific">Saccharopolyspora erythraea</name>
    <name type="common">Streptomyces erythraeus</name>
    <dbReference type="NCBI Taxonomy" id="1836"/>
    <lineage>
        <taxon>Bacteria</taxon>
        <taxon>Bacillati</taxon>
        <taxon>Actinomycetota</taxon>
        <taxon>Actinomycetes</taxon>
        <taxon>Pseudonocardiales</taxon>
        <taxon>Pseudonocardiaceae</taxon>
        <taxon>Saccharopolyspora</taxon>
    </lineage>
</organism>
<name>A0ABN1E7G7_SACER</name>
<sequence>MCGLKPPSRWSSPTTTSVGIGWPEDDVVSGAEVVGSTRGGGGAFVQAVTKLSSATSRTAAVNGRRRPCDTTCEPPLTAPPAGGASETANRALAVMDVPKSPMVASAYPVDDTGGATAQR</sequence>
<dbReference type="Proteomes" id="UP001500729">
    <property type="component" value="Unassembled WGS sequence"/>
</dbReference>
<feature type="compositionally biased region" description="Low complexity" evidence="1">
    <location>
        <begin position="1"/>
        <end position="17"/>
    </location>
</feature>
<accession>A0ABN1E7G7</accession>
<evidence type="ECO:0000313" key="2">
    <source>
        <dbReference type="EMBL" id="GAA0560766.1"/>
    </source>
</evidence>
<evidence type="ECO:0000313" key="3">
    <source>
        <dbReference type="Proteomes" id="UP001500729"/>
    </source>
</evidence>
<gene>
    <name evidence="2" type="ORF">GCM10009533_67220</name>
</gene>
<comment type="caution">
    <text evidence="2">The sequence shown here is derived from an EMBL/GenBank/DDBJ whole genome shotgun (WGS) entry which is preliminary data.</text>
</comment>
<proteinExistence type="predicted"/>